<name>A0ABW5BBY1_9BACT</name>
<organism evidence="2 3">
    <name type="scientific">Shivajiella indica</name>
    <dbReference type="NCBI Taxonomy" id="872115"/>
    <lineage>
        <taxon>Bacteria</taxon>
        <taxon>Pseudomonadati</taxon>
        <taxon>Bacteroidota</taxon>
        <taxon>Cytophagia</taxon>
        <taxon>Cytophagales</taxon>
        <taxon>Cyclobacteriaceae</taxon>
        <taxon>Shivajiella</taxon>
    </lineage>
</organism>
<evidence type="ECO:0000256" key="1">
    <source>
        <dbReference type="SAM" id="Phobius"/>
    </source>
</evidence>
<dbReference type="RefSeq" id="WP_380803356.1">
    <property type="nucleotide sequence ID" value="NZ_JBHUIV010000018.1"/>
</dbReference>
<keyword evidence="1" id="KW-1133">Transmembrane helix</keyword>
<evidence type="ECO:0000313" key="3">
    <source>
        <dbReference type="Proteomes" id="UP001597414"/>
    </source>
</evidence>
<comment type="caution">
    <text evidence="2">The sequence shown here is derived from an EMBL/GenBank/DDBJ whole genome shotgun (WGS) entry which is preliminary data.</text>
</comment>
<keyword evidence="1" id="KW-0812">Transmembrane</keyword>
<protein>
    <recommendedName>
        <fullName evidence="4">Riboflavin synthase subunit beta</fullName>
    </recommendedName>
</protein>
<feature type="transmembrane region" description="Helical" evidence="1">
    <location>
        <begin position="67"/>
        <end position="84"/>
    </location>
</feature>
<proteinExistence type="predicted"/>
<sequence>MAGGTSGFNMIQSTKDNRSIISKRMGMRDNPYGKNIPTIESRNSDQYDELINERFERKEQQYQSNKIVLMFFALLVLLSISLFFI</sequence>
<reference evidence="3" key="1">
    <citation type="journal article" date="2019" name="Int. J. Syst. Evol. Microbiol.">
        <title>The Global Catalogue of Microorganisms (GCM) 10K type strain sequencing project: providing services to taxonomists for standard genome sequencing and annotation.</title>
        <authorList>
            <consortium name="The Broad Institute Genomics Platform"/>
            <consortium name="The Broad Institute Genome Sequencing Center for Infectious Disease"/>
            <person name="Wu L."/>
            <person name="Ma J."/>
        </authorList>
    </citation>
    <scope>NUCLEOTIDE SEQUENCE [LARGE SCALE GENOMIC DNA]</scope>
    <source>
        <strain evidence="3">KCTC 19812</strain>
    </source>
</reference>
<accession>A0ABW5BBY1</accession>
<evidence type="ECO:0008006" key="4">
    <source>
        <dbReference type="Google" id="ProtNLM"/>
    </source>
</evidence>
<evidence type="ECO:0000313" key="2">
    <source>
        <dbReference type="EMBL" id="MFD2202443.1"/>
    </source>
</evidence>
<gene>
    <name evidence="2" type="ORF">ACFSKV_12785</name>
</gene>
<dbReference type="Proteomes" id="UP001597414">
    <property type="component" value="Unassembled WGS sequence"/>
</dbReference>
<keyword evidence="3" id="KW-1185">Reference proteome</keyword>
<dbReference type="EMBL" id="JBHUIV010000018">
    <property type="protein sequence ID" value="MFD2202443.1"/>
    <property type="molecule type" value="Genomic_DNA"/>
</dbReference>
<keyword evidence="1" id="KW-0472">Membrane</keyword>